<dbReference type="AlphaFoldDB" id="A0A7C4CCR6"/>
<evidence type="ECO:0000256" key="8">
    <source>
        <dbReference type="SAM" id="Phobius"/>
    </source>
</evidence>
<dbReference type="NCBIfam" id="NF009246">
    <property type="entry name" value="PRK12599.1-5"/>
    <property type="match status" value="1"/>
</dbReference>
<keyword evidence="4" id="KW-1003">Cell membrane</keyword>
<keyword evidence="5 8" id="KW-0812">Transmembrane</keyword>
<sequence length="92" mass="10364">MSGISLVDWLVYGLTGLGVFFSLIRFLIGPTPFDRLAAVDMMNVMIVGLISILAFLTENNMYMDIAIVYALLSFVETIVFSRYLERKCGEEK</sequence>
<evidence type="ECO:0000256" key="6">
    <source>
        <dbReference type="ARBA" id="ARBA00022989"/>
    </source>
</evidence>
<evidence type="ECO:0000256" key="5">
    <source>
        <dbReference type="ARBA" id="ARBA00022692"/>
    </source>
</evidence>
<dbReference type="EMBL" id="DSZY01000006">
    <property type="protein sequence ID" value="HGU39807.1"/>
    <property type="molecule type" value="Genomic_DNA"/>
</dbReference>
<keyword evidence="6 8" id="KW-1133">Transmembrane helix</keyword>
<dbReference type="PANTHER" id="PTHR34702">
    <property type="entry name" value="NA(+)/H(+) ANTIPORTER SUBUNIT F1"/>
    <property type="match status" value="1"/>
</dbReference>
<gene>
    <name evidence="9" type="ORF">ENT77_01190</name>
</gene>
<proteinExistence type="inferred from homology"/>
<comment type="subcellular location">
    <subcellularLocation>
        <location evidence="1">Cell membrane</location>
        <topology evidence="1">Multi-pass membrane protein</topology>
    </subcellularLocation>
</comment>
<evidence type="ECO:0000313" key="9">
    <source>
        <dbReference type="EMBL" id="HGU39807.1"/>
    </source>
</evidence>
<evidence type="ECO:0000256" key="1">
    <source>
        <dbReference type="ARBA" id="ARBA00004651"/>
    </source>
</evidence>
<feature type="transmembrane region" description="Helical" evidence="8">
    <location>
        <begin position="36"/>
        <end position="56"/>
    </location>
</feature>
<organism evidence="9">
    <name type="scientific">Fervidobacterium thailandense</name>
    <dbReference type="NCBI Taxonomy" id="1008305"/>
    <lineage>
        <taxon>Bacteria</taxon>
        <taxon>Thermotogati</taxon>
        <taxon>Thermotogota</taxon>
        <taxon>Thermotogae</taxon>
        <taxon>Thermotogales</taxon>
        <taxon>Fervidobacteriaceae</taxon>
        <taxon>Fervidobacterium</taxon>
    </lineage>
</organism>
<feature type="transmembrane region" description="Helical" evidence="8">
    <location>
        <begin position="6"/>
        <end position="24"/>
    </location>
</feature>
<comment type="caution">
    <text evidence="9">The sequence shown here is derived from an EMBL/GenBank/DDBJ whole genome shotgun (WGS) entry which is preliminary data.</text>
</comment>
<comment type="similarity">
    <text evidence="2">Belongs to the CPA3 antiporters (TC 2.A.63) subunit F family.</text>
</comment>
<keyword evidence="7 8" id="KW-0472">Membrane</keyword>
<evidence type="ECO:0000256" key="7">
    <source>
        <dbReference type="ARBA" id="ARBA00023136"/>
    </source>
</evidence>
<dbReference type="InterPro" id="IPR007208">
    <property type="entry name" value="MrpF/PhaF-like"/>
</dbReference>
<dbReference type="Pfam" id="PF04066">
    <property type="entry name" value="MrpF_PhaF"/>
    <property type="match status" value="1"/>
</dbReference>
<accession>A0A7C4CCR6</accession>
<feature type="transmembrane region" description="Helical" evidence="8">
    <location>
        <begin position="62"/>
        <end position="84"/>
    </location>
</feature>
<reference evidence="9" key="1">
    <citation type="journal article" date="2020" name="mSystems">
        <title>Genome- and Community-Level Interaction Insights into Carbon Utilization and Element Cycling Functions of Hydrothermarchaeota in Hydrothermal Sediment.</title>
        <authorList>
            <person name="Zhou Z."/>
            <person name="Liu Y."/>
            <person name="Xu W."/>
            <person name="Pan J."/>
            <person name="Luo Z.H."/>
            <person name="Li M."/>
        </authorList>
    </citation>
    <scope>NUCLEOTIDE SEQUENCE [LARGE SCALE GENOMIC DNA]</scope>
    <source>
        <strain evidence="9">SpSt-609</strain>
    </source>
</reference>
<name>A0A7C4CCR6_9BACT</name>
<evidence type="ECO:0000256" key="3">
    <source>
        <dbReference type="ARBA" id="ARBA00022448"/>
    </source>
</evidence>
<evidence type="ECO:0000256" key="4">
    <source>
        <dbReference type="ARBA" id="ARBA00022475"/>
    </source>
</evidence>
<dbReference type="GO" id="GO:0015385">
    <property type="term" value="F:sodium:proton antiporter activity"/>
    <property type="evidence" value="ECO:0007669"/>
    <property type="project" value="TreeGrafter"/>
</dbReference>
<dbReference type="GO" id="GO:0005886">
    <property type="term" value="C:plasma membrane"/>
    <property type="evidence" value="ECO:0007669"/>
    <property type="project" value="UniProtKB-SubCell"/>
</dbReference>
<evidence type="ECO:0000256" key="2">
    <source>
        <dbReference type="ARBA" id="ARBA00009212"/>
    </source>
</evidence>
<dbReference type="PANTHER" id="PTHR34702:SF1">
    <property type="entry name" value="NA(+)_H(+) ANTIPORTER SUBUNIT F"/>
    <property type="match status" value="1"/>
</dbReference>
<keyword evidence="3" id="KW-0813">Transport</keyword>
<protein>
    <submittedName>
        <fullName evidence="9">pH regulation protein F</fullName>
    </submittedName>
</protein>